<accession>A0ABY1VSA7</accession>
<keyword evidence="1" id="KW-0812">Transmembrane</keyword>
<dbReference type="PANTHER" id="PTHR35007">
    <property type="entry name" value="INTEGRAL MEMBRANE PROTEIN-RELATED"/>
    <property type="match status" value="1"/>
</dbReference>
<gene>
    <name evidence="2" type="ORF">NCTC11535_01995</name>
</gene>
<comment type="caution">
    <text evidence="2">The sequence shown here is derived from an EMBL/GenBank/DDBJ whole genome shotgun (WGS) entry which is preliminary data.</text>
</comment>
<dbReference type="PANTHER" id="PTHR35007:SF3">
    <property type="entry name" value="POSSIBLE CONSERVED ALANINE RICH MEMBRANE PROTEIN"/>
    <property type="match status" value="1"/>
</dbReference>
<keyword evidence="3" id="KW-1185">Reference proteome</keyword>
<feature type="transmembrane region" description="Helical" evidence="1">
    <location>
        <begin position="378"/>
        <end position="400"/>
    </location>
</feature>
<organism evidence="2 3">
    <name type="scientific">Actinomyces bovis</name>
    <dbReference type="NCBI Taxonomy" id="1658"/>
    <lineage>
        <taxon>Bacteria</taxon>
        <taxon>Bacillati</taxon>
        <taxon>Actinomycetota</taxon>
        <taxon>Actinomycetes</taxon>
        <taxon>Actinomycetales</taxon>
        <taxon>Actinomycetaceae</taxon>
        <taxon>Actinomyces</taxon>
    </lineage>
</organism>
<reference evidence="2 3" key="1">
    <citation type="submission" date="2018-06" db="EMBL/GenBank/DDBJ databases">
        <authorList>
            <consortium name="Pathogen Informatics"/>
            <person name="Doyle S."/>
        </authorList>
    </citation>
    <scope>NUCLEOTIDE SEQUENCE [LARGE SCALE GENOMIC DNA]</scope>
    <source>
        <strain evidence="2 3">NCTC11535</strain>
    </source>
</reference>
<dbReference type="Proteomes" id="UP000250006">
    <property type="component" value="Unassembled WGS sequence"/>
</dbReference>
<sequence length="410" mass="43022">MPDLQVLTAALFVALGVAVAWRPPRRERAELPGPRPASRPAIWRQAWRSSRRQDVDLGMVLVEVSTLLRSGAPTPSAWQRVLARRGLLELEPELEAASATQQDGVPAALLALAQASPRSWWPRWEGGRPHWRPPWPRRRVETQVAQQQAARGAVAACRLAHSIGAPLAGVLESVAGAVSEAGRAQASRDTALAGPRSSARLLVALPLAAPLLGEAVGADLWGFFSSGRLGALVLVAGVVLILLGHWLTARLLAAAQAEPVDEALGLDLARAALLAGATVPGTLAALGAALEEGCLTVVSRALLLGSDWDEAWQVAAELDGGAPGNRWARAEGQLAECLRVSWEEGASPLPLLERAACTVRDGRAASAQEAAERLAVRLVLPLGLCHLPAFVLLGVVPVVLDIGGQMLHGG</sequence>
<feature type="transmembrane region" description="Helical" evidence="1">
    <location>
        <begin position="268"/>
        <end position="290"/>
    </location>
</feature>
<evidence type="ECO:0000256" key="1">
    <source>
        <dbReference type="SAM" id="Phobius"/>
    </source>
</evidence>
<dbReference type="EMBL" id="UAPQ01000010">
    <property type="protein sequence ID" value="SPT54282.1"/>
    <property type="molecule type" value="Genomic_DNA"/>
</dbReference>
<evidence type="ECO:0000313" key="2">
    <source>
        <dbReference type="EMBL" id="SPT54282.1"/>
    </source>
</evidence>
<evidence type="ECO:0000313" key="3">
    <source>
        <dbReference type="Proteomes" id="UP000250006"/>
    </source>
</evidence>
<keyword evidence="1" id="KW-0472">Membrane</keyword>
<name>A0ABY1VSA7_9ACTO</name>
<keyword evidence="1" id="KW-1133">Transmembrane helix</keyword>
<proteinExistence type="predicted"/>
<protein>
    <submittedName>
        <fullName evidence="2">Flp pilus assembly protein TadB</fullName>
    </submittedName>
</protein>
<feature type="transmembrane region" description="Helical" evidence="1">
    <location>
        <begin position="229"/>
        <end position="248"/>
    </location>
</feature>
<dbReference type="RefSeq" id="WP_111837174.1">
    <property type="nucleotide sequence ID" value="NZ_UAPQ01000010.1"/>
</dbReference>